<dbReference type="EMBL" id="CAUOFW020003613">
    <property type="protein sequence ID" value="CAK9160992.1"/>
    <property type="molecule type" value="Genomic_DNA"/>
</dbReference>
<name>A0ABC8T1X4_9AQUA</name>
<keyword evidence="2" id="KW-1185">Reference proteome</keyword>
<dbReference type="AlphaFoldDB" id="A0ABC8T1X4"/>
<gene>
    <name evidence="1" type="ORF">ILEXP_LOCUS29780</name>
</gene>
<proteinExistence type="predicted"/>
<accession>A0ABC8T1X4</accession>
<comment type="caution">
    <text evidence="1">The sequence shown here is derived from an EMBL/GenBank/DDBJ whole genome shotgun (WGS) entry which is preliminary data.</text>
</comment>
<evidence type="ECO:0000313" key="2">
    <source>
        <dbReference type="Proteomes" id="UP001642360"/>
    </source>
</evidence>
<organism evidence="1 2">
    <name type="scientific">Ilex paraguariensis</name>
    <name type="common">yerba mate</name>
    <dbReference type="NCBI Taxonomy" id="185542"/>
    <lineage>
        <taxon>Eukaryota</taxon>
        <taxon>Viridiplantae</taxon>
        <taxon>Streptophyta</taxon>
        <taxon>Embryophyta</taxon>
        <taxon>Tracheophyta</taxon>
        <taxon>Spermatophyta</taxon>
        <taxon>Magnoliopsida</taxon>
        <taxon>eudicotyledons</taxon>
        <taxon>Gunneridae</taxon>
        <taxon>Pentapetalae</taxon>
        <taxon>asterids</taxon>
        <taxon>campanulids</taxon>
        <taxon>Aquifoliales</taxon>
        <taxon>Aquifoliaceae</taxon>
        <taxon>Ilex</taxon>
    </lineage>
</organism>
<protein>
    <submittedName>
        <fullName evidence="1">Uncharacterized protein</fullName>
    </submittedName>
</protein>
<evidence type="ECO:0000313" key="1">
    <source>
        <dbReference type="EMBL" id="CAK9160992.1"/>
    </source>
</evidence>
<dbReference type="Proteomes" id="UP001642360">
    <property type="component" value="Unassembled WGS sequence"/>
</dbReference>
<sequence>MEQWSKLLQEDSFDYLKKLNCHDLFSITQFVPIFWRSVSTPQLGIRRETSLTDLKVRGRGLILENGAKV</sequence>
<reference evidence="1 2" key="1">
    <citation type="submission" date="2024-02" db="EMBL/GenBank/DDBJ databases">
        <authorList>
            <person name="Vignale AGUSTIN F."/>
            <person name="Sosa J E."/>
            <person name="Modenutti C."/>
        </authorList>
    </citation>
    <scope>NUCLEOTIDE SEQUENCE [LARGE SCALE GENOMIC DNA]</scope>
</reference>